<dbReference type="HOGENOM" id="CLU_1959199_0_0_1"/>
<keyword evidence="1" id="KW-0812">Transmembrane</keyword>
<reference evidence="2 3" key="1">
    <citation type="journal article" date="2013" name="PLoS Genet.">
        <title>Comparative genome structure, secondary metabolite, and effector coding capacity across Cochliobolus pathogens.</title>
        <authorList>
            <person name="Condon B.J."/>
            <person name="Leng Y."/>
            <person name="Wu D."/>
            <person name="Bushley K.E."/>
            <person name="Ohm R.A."/>
            <person name="Otillar R."/>
            <person name="Martin J."/>
            <person name="Schackwitz W."/>
            <person name="Grimwood J."/>
            <person name="MohdZainudin N."/>
            <person name="Xue C."/>
            <person name="Wang R."/>
            <person name="Manning V.A."/>
            <person name="Dhillon B."/>
            <person name="Tu Z.J."/>
            <person name="Steffenson B.J."/>
            <person name="Salamov A."/>
            <person name="Sun H."/>
            <person name="Lowry S."/>
            <person name="LaButti K."/>
            <person name="Han J."/>
            <person name="Copeland A."/>
            <person name="Lindquist E."/>
            <person name="Barry K."/>
            <person name="Schmutz J."/>
            <person name="Baker S.E."/>
            <person name="Ciuffetti L.M."/>
            <person name="Grigoriev I.V."/>
            <person name="Zhong S."/>
            <person name="Turgeon B.G."/>
        </authorList>
    </citation>
    <scope>NUCLEOTIDE SEQUENCE [LARGE SCALE GENOMIC DNA]</scope>
    <source>
        <strain evidence="2 3">26-R-13</strain>
    </source>
</reference>
<feature type="transmembrane region" description="Helical" evidence="1">
    <location>
        <begin position="83"/>
        <end position="101"/>
    </location>
</feature>
<sequence>MYSAFTSEKKQQPPLLPVVEVAVAEKEKRRLDHLEYVLLAATLLLTALQFFVLYSAGSCMPFTLSEHCAAIVMQLSRGLRTSILASLPTAAVLFIIVPFLAQKQHVVVARYTILFWHLVCSTVGALLL</sequence>
<name>W6XW08_COCC2</name>
<evidence type="ECO:0000313" key="2">
    <source>
        <dbReference type="EMBL" id="EUC29948.1"/>
    </source>
</evidence>
<dbReference type="RefSeq" id="XP_007715723.1">
    <property type="nucleotide sequence ID" value="XM_007717533.1"/>
</dbReference>
<dbReference type="Proteomes" id="UP000053841">
    <property type="component" value="Unassembled WGS sequence"/>
</dbReference>
<dbReference type="OrthoDB" id="3790322at2759"/>
<gene>
    <name evidence="2" type="ORF">COCCADRAFT_7899</name>
</gene>
<feature type="transmembrane region" description="Helical" evidence="1">
    <location>
        <begin position="36"/>
        <end position="56"/>
    </location>
</feature>
<dbReference type="EMBL" id="KI964721">
    <property type="protein sequence ID" value="EUC29948.1"/>
    <property type="molecule type" value="Genomic_DNA"/>
</dbReference>
<dbReference type="GeneID" id="19150933"/>
<feature type="transmembrane region" description="Helical" evidence="1">
    <location>
        <begin position="108"/>
        <end position="127"/>
    </location>
</feature>
<dbReference type="AlphaFoldDB" id="W6XW08"/>
<accession>W6XW08</accession>
<protein>
    <submittedName>
        <fullName evidence="2">Uncharacterized protein</fullName>
    </submittedName>
</protein>
<evidence type="ECO:0000313" key="3">
    <source>
        <dbReference type="Proteomes" id="UP000053841"/>
    </source>
</evidence>
<keyword evidence="1" id="KW-1133">Transmembrane helix</keyword>
<organism evidence="2 3">
    <name type="scientific">Cochliobolus carbonum (strain 26-R-13)</name>
    <name type="common">Maize leaf spot fungus</name>
    <name type="synonym">Bipolaris zeicola</name>
    <dbReference type="NCBI Taxonomy" id="930089"/>
    <lineage>
        <taxon>Eukaryota</taxon>
        <taxon>Fungi</taxon>
        <taxon>Dikarya</taxon>
        <taxon>Ascomycota</taxon>
        <taxon>Pezizomycotina</taxon>
        <taxon>Dothideomycetes</taxon>
        <taxon>Pleosporomycetidae</taxon>
        <taxon>Pleosporales</taxon>
        <taxon>Pleosporineae</taxon>
        <taxon>Pleosporaceae</taxon>
        <taxon>Bipolaris</taxon>
    </lineage>
</organism>
<keyword evidence="1" id="KW-0472">Membrane</keyword>
<proteinExistence type="predicted"/>
<keyword evidence="3" id="KW-1185">Reference proteome</keyword>
<evidence type="ECO:0000256" key="1">
    <source>
        <dbReference type="SAM" id="Phobius"/>
    </source>
</evidence>
<dbReference type="KEGG" id="bze:COCCADRAFT_7899"/>